<proteinExistence type="inferred from homology"/>
<protein>
    <recommendedName>
        <fullName evidence="6">FAD-binding PCMH-type domain-containing protein</fullName>
    </recommendedName>
</protein>
<keyword evidence="8" id="KW-1185">Reference proteome</keyword>
<keyword evidence="5" id="KW-0560">Oxidoreductase</keyword>
<dbReference type="PANTHER" id="PTHR42973:SF39">
    <property type="entry name" value="FAD-BINDING PCMH-TYPE DOMAIN-CONTAINING PROTEIN"/>
    <property type="match status" value="1"/>
</dbReference>
<comment type="caution">
    <text evidence="7">The sequence shown here is derived from an EMBL/GenBank/DDBJ whole genome shotgun (WGS) entry which is preliminary data.</text>
</comment>
<dbReference type="Gene3D" id="3.30.465.10">
    <property type="match status" value="1"/>
</dbReference>
<dbReference type="InterPro" id="IPR016169">
    <property type="entry name" value="FAD-bd_PCMH_sub2"/>
</dbReference>
<dbReference type="InterPro" id="IPR036318">
    <property type="entry name" value="FAD-bd_PCMH-like_sf"/>
</dbReference>
<evidence type="ECO:0000256" key="4">
    <source>
        <dbReference type="ARBA" id="ARBA00022827"/>
    </source>
</evidence>
<dbReference type="InterPro" id="IPR016166">
    <property type="entry name" value="FAD-bd_PCMH"/>
</dbReference>
<evidence type="ECO:0000256" key="5">
    <source>
        <dbReference type="ARBA" id="ARBA00023002"/>
    </source>
</evidence>
<comment type="cofactor">
    <cofactor evidence="1">
        <name>FAD</name>
        <dbReference type="ChEBI" id="CHEBI:57692"/>
    </cofactor>
</comment>
<organism evidence="7 8">
    <name type="scientific">Dictyobacter halimunensis</name>
    <dbReference type="NCBI Taxonomy" id="3026934"/>
    <lineage>
        <taxon>Bacteria</taxon>
        <taxon>Bacillati</taxon>
        <taxon>Chloroflexota</taxon>
        <taxon>Ktedonobacteria</taxon>
        <taxon>Ktedonobacterales</taxon>
        <taxon>Dictyobacteraceae</taxon>
        <taxon>Dictyobacter</taxon>
    </lineage>
</organism>
<dbReference type="Pfam" id="PF08031">
    <property type="entry name" value="BBE"/>
    <property type="match status" value="1"/>
</dbReference>
<dbReference type="Proteomes" id="UP001344906">
    <property type="component" value="Unassembled WGS sequence"/>
</dbReference>
<dbReference type="InterPro" id="IPR012951">
    <property type="entry name" value="BBE"/>
</dbReference>
<dbReference type="PANTHER" id="PTHR42973">
    <property type="entry name" value="BINDING OXIDOREDUCTASE, PUTATIVE (AFU_ORTHOLOGUE AFUA_1G17690)-RELATED"/>
    <property type="match status" value="1"/>
</dbReference>
<evidence type="ECO:0000313" key="8">
    <source>
        <dbReference type="Proteomes" id="UP001344906"/>
    </source>
</evidence>
<gene>
    <name evidence="7" type="ORF">KDH_01750</name>
</gene>
<name>A0ABQ6FKI3_9CHLR</name>
<evidence type="ECO:0000256" key="1">
    <source>
        <dbReference type="ARBA" id="ARBA00001974"/>
    </source>
</evidence>
<evidence type="ECO:0000256" key="2">
    <source>
        <dbReference type="ARBA" id="ARBA00005466"/>
    </source>
</evidence>
<dbReference type="EMBL" id="BSRI01000001">
    <property type="protein sequence ID" value="GLV53320.1"/>
    <property type="molecule type" value="Genomic_DNA"/>
</dbReference>
<keyword evidence="3" id="KW-0285">Flavoprotein</keyword>
<dbReference type="PROSITE" id="PS51387">
    <property type="entry name" value="FAD_PCMH"/>
    <property type="match status" value="1"/>
</dbReference>
<comment type="similarity">
    <text evidence="2">Belongs to the oxygen-dependent FAD-linked oxidoreductase family.</text>
</comment>
<dbReference type="Gene3D" id="3.40.462.20">
    <property type="match status" value="1"/>
</dbReference>
<dbReference type="SUPFAM" id="SSF56176">
    <property type="entry name" value="FAD-binding/transporter-associated domain-like"/>
    <property type="match status" value="1"/>
</dbReference>
<accession>A0ABQ6FKI3</accession>
<evidence type="ECO:0000256" key="3">
    <source>
        <dbReference type="ARBA" id="ARBA00022630"/>
    </source>
</evidence>
<dbReference type="InterPro" id="IPR050416">
    <property type="entry name" value="FAD-linked_Oxidoreductase"/>
</dbReference>
<evidence type="ECO:0000259" key="6">
    <source>
        <dbReference type="PROSITE" id="PS51387"/>
    </source>
</evidence>
<keyword evidence="4" id="KW-0274">FAD</keyword>
<sequence length="316" mass="34792">MAGLTLGGGYGPLLGKYGLATDNLLSAQVVTADGQLVTASTTEYPDLFWGLRGGGGNFGVVVSLEYRLYPLTTVLAGLLLYPMDQAKEMLRFYGEFIKTAPDELTIQAGFLQTPEGMTVLFLHPVYCGSLEEGEQALKPLCLFATPLVDQIQLVMYDDLIHMLDAPMPKGRHYFIQTQSLDSLGVETVDALLELAQQFSSPFSAISLHHFHGAASRVAPSETAFALRQDHLLAEIIAAWEPPLAGEDQRHLQWAQSASRTLAPYALKGGYINLLDEREQERVPFAFGSNYERLLQLKRTYDPDDVFHSTIGHITPT</sequence>
<feature type="domain" description="FAD-binding PCMH-type" evidence="6">
    <location>
        <begin position="1"/>
        <end position="71"/>
    </location>
</feature>
<reference evidence="7 8" key="1">
    <citation type="submission" date="2023-02" db="EMBL/GenBank/DDBJ databases">
        <title>Dictyobacter halimunensis sp. nov., a new member of the class Ktedonobacteria from forest soil in a geothermal area.</title>
        <authorList>
            <person name="Rachmania M.K."/>
            <person name="Ningsih F."/>
            <person name="Sakai Y."/>
            <person name="Yabe S."/>
            <person name="Yokota A."/>
            <person name="Sjamsuridzal W."/>
        </authorList>
    </citation>
    <scope>NUCLEOTIDE SEQUENCE [LARGE SCALE GENOMIC DNA]</scope>
    <source>
        <strain evidence="7 8">S3.2.2.5</strain>
    </source>
</reference>
<evidence type="ECO:0000313" key="7">
    <source>
        <dbReference type="EMBL" id="GLV53320.1"/>
    </source>
</evidence>